<dbReference type="AlphaFoldDB" id="A0A8J2S6L6"/>
<evidence type="ECO:0000259" key="5">
    <source>
        <dbReference type="Pfam" id="PF02463"/>
    </source>
</evidence>
<evidence type="ECO:0000256" key="3">
    <source>
        <dbReference type="SAM" id="Coils"/>
    </source>
</evidence>
<gene>
    <name evidence="7" type="ORF">DGAL_LOCUS17485</name>
</gene>
<comment type="similarity">
    <text evidence="2">Belongs to the SMC family.</text>
</comment>
<feature type="coiled-coil region" evidence="3">
    <location>
        <begin position="455"/>
        <end position="532"/>
    </location>
</feature>
<feature type="region of interest" description="Disordered" evidence="4">
    <location>
        <begin position="1219"/>
        <end position="1243"/>
    </location>
</feature>
<dbReference type="InterPro" id="IPR036277">
    <property type="entry name" value="SMC_hinge_sf"/>
</dbReference>
<dbReference type="GO" id="GO:0051276">
    <property type="term" value="P:chromosome organization"/>
    <property type="evidence" value="ECO:0007669"/>
    <property type="project" value="InterPro"/>
</dbReference>
<keyword evidence="2" id="KW-0539">Nucleus</keyword>
<protein>
    <recommendedName>
        <fullName evidence="2">Structural maintenance of chromosomes protein</fullName>
    </recommendedName>
</protein>
<dbReference type="PROSITE" id="PS00211">
    <property type="entry name" value="ABC_TRANSPORTER_1"/>
    <property type="match status" value="1"/>
</dbReference>
<evidence type="ECO:0000313" key="7">
    <source>
        <dbReference type="EMBL" id="CAH0113588.1"/>
    </source>
</evidence>
<feature type="coiled-coil region" evidence="3">
    <location>
        <begin position="312"/>
        <end position="378"/>
    </location>
</feature>
<comment type="subcellular location">
    <subcellularLocation>
        <location evidence="2">Nucleus</location>
    </subcellularLocation>
</comment>
<dbReference type="OrthoDB" id="431497at2759"/>
<dbReference type="GO" id="GO:0005634">
    <property type="term" value="C:nucleus"/>
    <property type="evidence" value="ECO:0007669"/>
    <property type="project" value="UniProtKB-SubCell"/>
</dbReference>
<dbReference type="GO" id="GO:0016887">
    <property type="term" value="F:ATP hydrolysis activity"/>
    <property type="evidence" value="ECO:0007669"/>
    <property type="project" value="InterPro"/>
</dbReference>
<comment type="caution">
    <text evidence="7">The sequence shown here is derived from an EMBL/GenBank/DDBJ whole genome shotgun (WGS) entry which is preliminary data.</text>
</comment>
<keyword evidence="8" id="KW-1185">Reference proteome</keyword>
<sequence>MCITSSVLQLDSDDGILHVRQHVFIELIFISVLVFFQYNMYIKKVIIEGFRTYRNKTVLCLEPGLNVIIGRNGSGKTNMLCAIQFVLAYDYHQLPPRERQNMLHLSAGFRATSASVEIVFNNEDRRLPEEGNEVSLKREITSSKDVFYLNGKSITKEQVLNTLESAGLSKVNPYYIIRQGRINDLATATDKKRLEQFTDIAGSLTWKEIQPKNVSLLKDAEKSIERLTEFIEIAEVDLEALQKDEQVYQSWSETNTQKRALEFLLGMKEKERLSSRITDLEKSLVAAKYDESVMVSKCMTSNQKVTEADLLCKSYQDDFRVAEEKLRSLKAVGEDLVTEHSKLELELGDRKSSTNENLEKLNGDLSQIEKEISLKRNELSIICDDYNSAVQEEYEINTRLILSDQRRKQLFAKLGRGTLFTTVEERNQWINEELSKIYSLVVQGEEKLHCIFEDIKQEESKAKALEEVIKRLETEKVTSVESLKFLNQVEKQRLLLDQRRLQMSRNELRRKENEVREQWIEARAKLEELKSNSSARRFLSSNLRRVEFILDKMRREGPGTNAFEMASQYRGIVIEQFDYEGAEIIVDAVGGDKLFHNVVDTSAAANEILRWINREPYDDGIGLPGTFCFYALDRLQIYPPIRGHNANDHFPLVGNLKAVEGMQKLVDHIFGRILICRTFDIATETAKRLKINCVFSSGVIDGGFRNPAHSRSNVYFETRNIMNEEKTKLASLQEVENEIKEIDCNHIEITNQLQRLENKIRQNKLDFLEEDLRKQKSAYSVSKQAIEGKNAFVRNVKMSLESNRAQIKMLQEELQQEFVCELGEAERAEMEILHQDIDSAKKVFQNTNVGRLELEGKKNLLESRLNDHLMRKKQDLERAIHEKSVCGLTTQTETNQQAIRVIEEHLRKLESLMNKNKDEIGVAENKIAELSNYVIEAKNEFDKLNTVIEKQKAILEKYNVVTKRIEESIRRNKVATEAIESTILSLGTFDEQNEKNIIAQYSDYNVKRLGKELDSVTNRLKGFKNVNQKAAMEYAMTRENLENLSNQMNRMKRSHDNCRDLNENVEKTKNDSVVYSFMQVARSFRNMFRTLIPDLDEITGIAVKVSFTGTSSVQNLNSLSGGQRSVVSLALVFAILMMNRAPFYLLDEADMALDVNYRTKVAAMVDKFSKQSQFIAITFRPELLEHADNIIGVSFDAATQTSRAASITKEVANDFVSSHGSASSGGSSNSRSTCNSDRIVRLP</sequence>
<evidence type="ECO:0000313" key="8">
    <source>
        <dbReference type="Proteomes" id="UP000789390"/>
    </source>
</evidence>
<dbReference type="InterPro" id="IPR017871">
    <property type="entry name" value="ABC_transporter-like_CS"/>
</dbReference>
<feature type="domain" description="RecF/RecN/SMC N-terminal" evidence="5">
    <location>
        <begin position="41"/>
        <end position="1197"/>
    </location>
</feature>
<dbReference type="PANTHER" id="PTHR43977">
    <property type="entry name" value="STRUCTURAL MAINTENANCE OF CHROMOSOMES PROTEIN 3"/>
    <property type="match status" value="1"/>
</dbReference>
<evidence type="ECO:0000259" key="6">
    <source>
        <dbReference type="Pfam" id="PF06470"/>
    </source>
</evidence>
<dbReference type="InterPro" id="IPR003395">
    <property type="entry name" value="RecF/RecN/SMC_N"/>
</dbReference>
<dbReference type="EMBL" id="CAKKLH010000342">
    <property type="protein sequence ID" value="CAH0113588.1"/>
    <property type="molecule type" value="Genomic_DNA"/>
</dbReference>
<feature type="compositionally biased region" description="Low complexity" evidence="4">
    <location>
        <begin position="1219"/>
        <end position="1232"/>
    </location>
</feature>
<feature type="coiled-coil region" evidence="3">
    <location>
        <begin position="217"/>
        <end position="244"/>
    </location>
</feature>
<name>A0A8J2S6L6_9CRUS</name>
<feature type="coiled-coil region" evidence="3">
    <location>
        <begin position="732"/>
        <end position="766"/>
    </location>
</feature>
<dbReference type="SUPFAM" id="SSF52540">
    <property type="entry name" value="P-loop containing nucleoside triphosphate hydrolases"/>
    <property type="match status" value="1"/>
</dbReference>
<dbReference type="GO" id="GO:0005694">
    <property type="term" value="C:chromosome"/>
    <property type="evidence" value="ECO:0007669"/>
    <property type="project" value="InterPro"/>
</dbReference>
<organism evidence="7 8">
    <name type="scientific">Daphnia galeata</name>
    <dbReference type="NCBI Taxonomy" id="27404"/>
    <lineage>
        <taxon>Eukaryota</taxon>
        <taxon>Metazoa</taxon>
        <taxon>Ecdysozoa</taxon>
        <taxon>Arthropoda</taxon>
        <taxon>Crustacea</taxon>
        <taxon>Branchiopoda</taxon>
        <taxon>Diplostraca</taxon>
        <taxon>Cladocera</taxon>
        <taxon>Anomopoda</taxon>
        <taxon>Daphniidae</taxon>
        <taxon>Daphnia</taxon>
    </lineage>
</organism>
<dbReference type="InterPro" id="IPR027417">
    <property type="entry name" value="P-loop_NTPase"/>
</dbReference>
<dbReference type="InterPro" id="IPR024704">
    <property type="entry name" value="SMC"/>
</dbReference>
<evidence type="ECO:0000256" key="2">
    <source>
        <dbReference type="PIRNR" id="PIRNR005719"/>
    </source>
</evidence>
<dbReference type="GO" id="GO:0005524">
    <property type="term" value="F:ATP binding"/>
    <property type="evidence" value="ECO:0007669"/>
    <property type="project" value="InterPro"/>
</dbReference>
<reference evidence="7" key="1">
    <citation type="submission" date="2021-11" db="EMBL/GenBank/DDBJ databases">
        <authorList>
            <person name="Schell T."/>
        </authorList>
    </citation>
    <scope>NUCLEOTIDE SEQUENCE</scope>
    <source>
        <strain evidence="7">M5</strain>
    </source>
</reference>
<feature type="coiled-coil region" evidence="3">
    <location>
        <begin position="895"/>
        <end position="940"/>
    </location>
</feature>
<feature type="coiled-coil region" evidence="3">
    <location>
        <begin position="1027"/>
        <end position="1071"/>
    </location>
</feature>
<dbReference type="Gene3D" id="3.40.50.300">
    <property type="entry name" value="P-loop containing nucleotide triphosphate hydrolases"/>
    <property type="match status" value="2"/>
</dbReference>
<evidence type="ECO:0000256" key="1">
    <source>
        <dbReference type="ARBA" id="ARBA00023054"/>
    </source>
</evidence>
<dbReference type="Proteomes" id="UP000789390">
    <property type="component" value="Unassembled WGS sequence"/>
</dbReference>
<dbReference type="InterPro" id="IPR010935">
    <property type="entry name" value="SMC_hinge"/>
</dbReference>
<dbReference type="Pfam" id="PF02463">
    <property type="entry name" value="SMC_N"/>
    <property type="match status" value="1"/>
</dbReference>
<dbReference type="PIRSF" id="PIRSF005719">
    <property type="entry name" value="SMC"/>
    <property type="match status" value="1"/>
</dbReference>
<evidence type="ECO:0000256" key="4">
    <source>
        <dbReference type="SAM" id="MobiDB-lite"/>
    </source>
</evidence>
<accession>A0A8J2S6L6</accession>
<feature type="domain" description="SMC hinge" evidence="6">
    <location>
        <begin position="578"/>
        <end position="685"/>
    </location>
</feature>
<dbReference type="SUPFAM" id="SSF75553">
    <property type="entry name" value="Smc hinge domain"/>
    <property type="match status" value="1"/>
</dbReference>
<dbReference type="Pfam" id="PF06470">
    <property type="entry name" value="SMC_hinge"/>
    <property type="match status" value="1"/>
</dbReference>
<keyword evidence="1 3" id="KW-0175">Coiled coil</keyword>
<proteinExistence type="inferred from homology"/>